<gene>
    <name evidence="1" type="ORF">PGLA1383_LOCUS57518</name>
    <name evidence="2" type="ORF">PGLA2088_LOCUS3740</name>
</gene>
<dbReference type="Proteomes" id="UP000654075">
    <property type="component" value="Unassembled WGS sequence"/>
</dbReference>
<dbReference type="EMBL" id="CAJNNW010003290">
    <property type="protein sequence ID" value="CAE8645239.1"/>
    <property type="molecule type" value="Genomic_DNA"/>
</dbReference>
<dbReference type="Proteomes" id="UP000626109">
    <property type="component" value="Unassembled WGS sequence"/>
</dbReference>
<accession>A0A813I0Z7</accession>
<evidence type="ECO:0000313" key="4">
    <source>
        <dbReference type="Proteomes" id="UP000654075"/>
    </source>
</evidence>
<evidence type="ECO:0000313" key="2">
    <source>
        <dbReference type="EMBL" id="CAE8645239.1"/>
    </source>
</evidence>
<evidence type="ECO:0000313" key="1">
    <source>
        <dbReference type="EMBL" id="CAE8643152.1"/>
    </source>
</evidence>
<organism evidence="2 3">
    <name type="scientific">Polarella glacialis</name>
    <name type="common">Dinoflagellate</name>
    <dbReference type="NCBI Taxonomy" id="89957"/>
    <lineage>
        <taxon>Eukaryota</taxon>
        <taxon>Sar</taxon>
        <taxon>Alveolata</taxon>
        <taxon>Dinophyceae</taxon>
        <taxon>Suessiales</taxon>
        <taxon>Suessiaceae</taxon>
        <taxon>Polarella</taxon>
    </lineage>
</organism>
<dbReference type="OrthoDB" id="2016582at2759"/>
<sequence>MRADAAARPLAAAMAYEADKLADRATADRCAQQGFRLTPMIVETLGGWGPAAQGVFKTLARITPERTGISDSVATRQLYEAFGIKLQRANVWAIMARVGAASAASRDNTTLAATMRSEAALVLSAAAAPSG</sequence>
<proteinExistence type="predicted"/>
<name>A0A813I0Z7_POLGL</name>
<evidence type="ECO:0000313" key="3">
    <source>
        <dbReference type="Proteomes" id="UP000626109"/>
    </source>
</evidence>
<dbReference type="AlphaFoldDB" id="A0A813I0Z7"/>
<comment type="caution">
    <text evidence="2">The sequence shown here is derived from an EMBL/GenBank/DDBJ whole genome shotgun (WGS) entry which is preliminary data.</text>
</comment>
<protein>
    <submittedName>
        <fullName evidence="2">Uncharacterized protein</fullName>
    </submittedName>
</protein>
<dbReference type="EMBL" id="CAJNNV010033281">
    <property type="protein sequence ID" value="CAE8643152.1"/>
    <property type="molecule type" value="Genomic_DNA"/>
</dbReference>
<keyword evidence="4" id="KW-1185">Reference proteome</keyword>
<reference evidence="2" key="1">
    <citation type="submission" date="2021-02" db="EMBL/GenBank/DDBJ databases">
        <authorList>
            <person name="Dougan E. K."/>
            <person name="Rhodes N."/>
            <person name="Thang M."/>
            <person name="Chan C."/>
        </authorList>
    </citation>
    <scope>NUCLEOTIDE SEQUENCE</scope>
</reference>